<dbReference type="Proteomes" id="UP000315295">
    <property type="component" value="Unassembled WGS sequence"/>
</dbReference>
<proteinExistence type="predicted"/>
<dbReference type="EMBL" id="VIEB01000224">
    <property type="protein sequence ID" value="TQE00031.1"/>
    <property type="molecule type" value="Genomic_DNA"/>
</dbReference>
<feature type="domain" description="Serine aminopeptidase S33" evidence="1">
    <location>
        <begin position="10"/>
        <end position="104"/>
    </location>
</feature>
<sequence length="118" mass="13144">MLQNFGLLGIAKRIAASGYTIYTVDYTGFGLFEGLHGYIPNFDELVDYVIEQFTNVKGRSEVKGLSFFVMGESMGGAISLKIHLKEPDKWDGVIVVAPMCKVSSFPLIWFFTCIKICC</sequence>
<dbReference type="InterPro" id="IPR051044">
    <property type="entry name" value="MAG_DAG_Lipase"/>
</dbReference>
<dbReference type="SUPFAM" id="SSF53474">
    <property type="entry name" value="alpha/beta-Hydrolases"/>
    <property type="match status" value="1"/>
</dbReference>
<evidence type="ECO:0000313" key="2">
    <source>
        <dbReference type="EMBL" id="TQE00031.1"/>
    </source>
</evidence>
<dbReference type="Pfam" id="PF12146">
    <property type="entry name" value="Hydrolase_4"/>
    <property type="match status" value="1"/>
</dbReference>
<dbReference type="AlphaFoldDB" id="A0A540MML5"/>
<dbReference type="STRING" id="106549.A0A540MML5"/>
<dbReference type="PRINTS" id="PR00111">
    <property type="entry name" value="ABHYDROLASE"/>
</dbReference>
<name>A0A540MML5_MALBA</name>
<evidence type="ECO:0000313" key="3">
    <source>
        <dbReference type="Proteomes" id="UP000315295"/>
    </source>
</evidence>
<dbReference type="InterPro" id="IPR029058">
    <property type="entry name" value="AB_hydrolase_fold"/>
</dbReference>
<comment type="caution">
    <text evidence="2">The sequence shown here is derived from an EMBL/GenBank/DDBJ whole genome shotgun (WGS) entry which is preliminary data.</text>
</comment>
<reference evidence="2 3" key="1">
    <citation type="journal article" date="2019" name="G3 (Bethesda)">
        <title>Sequencing of a Wild Apple (Malus baccata) Genome Unravels the Differences Between Cultivated and Wild Apple Species Regarding Disease Resistance and Cold Tolerance.</title>
        <authorList>
            <person name="Chen X."/>
        </authorList>
    </citation>
    <scope>NUCLEOTIDE SEQUENCE [LARGE SCALE GENOMIC DNA]</scope>
    <source>
        <strain evidence="3">cv. Shandingzi</strain>
        <tissue evidence="2">Leaves</tissue>
    </source>
</reference>
<dbReference type="InterPro" id="IPR000073">
    <property type="entry name" value="AB_hydrolase_1"/>
</dbReference>
<organism evidence="2 3">
    <name type="scientific">Malus baccata</name>
    <name type="common">Siberian crab apple</name>
    <name type="synonym">Pyrus baccata</name>
    <dbReference type="NCBI Taxonomy" id="106549"/>
    <lineage>
        <taxon>Eukaryota</taxon>
        <taxon>Viridiplantae</taxon>
        <taxon>Streptophyta</taxon>
        <taxon>Embryophyta</taxon>
        <taxon>Tracheophyta</taxon>
        <taxon>Spermatophyta</taxon>
        <taxon>Magnoliopsida</taxon>
        <taxon>eudicotyledons</taxon>
        <taxon>Gunneridae</taxon>
        <taxon>Pentapetalae</taxon>
        <taxon>rosids</taxon>
        <taxon>fabids</taxon>
        <taxon>Rosales</taxon>
        <taxon>Rosaceae</taxon>
        <taxon>Amygdaloideae</taxon>
        <taxon>Maleae</taxon>
        <taxon>Malus</taxon>
    </lineage>
</organism>
<keyword evidence="3" id="KW-1185">Reference proteome</keyword>
<evidence type="ECO:0000259" key="1">
    <source>
        <dbReference type="Pfam" id="PF12146"/>
    </source>
</evidence>
<dbReference type="InterPro" id="IPR022742">
    <property type="entry name" value="Hydrolase_4"/>
</dbReference>
<gene>
    <name evidence="2" type="ORF">C1H46_014409</name>
</gene>
<dbReference type="Gene3D" id="3.40.50.1820">
    <property type="entry name" value="alpha/beta hydrolase"/>
    <property type="match status" value="1"/>
</dbReference>
<dbReference type="PANTHER" id="PTHR11614">
    <property type="entry name" value="PHOSPHOLIPASE-RELATED"/>
    <property type="match status" value="1"/>
</dbReference>
<accession>A0A540MML5</accession>
<protein>
    <recommendedName>
        <fullName evidence="1">Serine aminopeptidase S33 domain-containing protein</fullName>
    </recommendedName>
</protein>